<evidence type="ECO:0000313" key="7">
    <source>
        <dbReference type="EMBL" id="EKO40637.1"/>
    </source>
</evidence>
<dbReference type="InterPro" id="IPR026357">
    <property type="entry name" value="rSAM_SPASM_GrrM_OscB"/>
</dbReference>
<dbReference type="SFLD" id="SFLDG01384">
    <property type="entry name" value="thioether_bond_formation_requi"/>
    <property type="match status" value="1"/>
</dbReference>
<evidence type="ECO:0000256" key="2">
    <source>
        <dbReference type="ARBA" id="ARBA00022691"/>
    </source>
</evidence>
<dbReference type="AlphaFoldDB" id="K6FQ30"/>
<dbReference type="CDD" id="cd01335">
    <property type="entry name" value="Radical_SAM"/>
    <property type="match status" value="1"/>
</dbReference>
<organism evidence="7 8">
    <name type="scientific">Solidesulfovibrio magneticus str. Maddingley MBC34</name>
    <dbReference type="NCBI Taxonomy" id="1206767"/>
    <lineage>
        <taxon>Bacteria</taxon>
        <taxon>Pseudomonadati</taxon>
        <taxon>Thermodesulfobacteriota</taxon>
        <taxon>Desulfovibrionia</taxon>
        <taxon>Desulfovibrionales</taxon>
        <taxon>Desulfovibrionaceae</taxon>
        <taxon>Solidesulfovibrio</taxon>
    </lineage>
</organism>
<keyword evidence="3" id="KW-0479">Metal-binding</keyword>
<dbReference type="GO" id="GO:0051536">
    <property type="term" value="F:iron-sulfur cluster binding"/>
    <property type="evidence" value="ECO:0007669"/>
    <property type="project" value="UniProtKB-KW"/>
</dbReference>
<dbReference type="PATRIC" id="fig|1206767.3.peg.605"/>
<dbReference type="SFLD" id="SFLDG01386">
    <property type="entry name" value="main_SPASM_domain-containing"/>
    <property type="match status" value="2"/>
</dbReference>
<gene>
    <name evidence="7" type="ORF">B193_0638</name>
</gene>
<dbReference type="SUPFAM" id="SSF102114">
    <property type="entry name" value="Radical SAM enzymes"/>
    <property type="match status" value="1"/>
</dbReference>
<evidence type="ECO:0000313" key="8">
    <source>
        <dbReference type="Proteomes" id="UP000006272"/>
    </source>
</evidence>
<dbReference type="SFLD" id="SFLDS00029">
    <property type="entry name" value="Radical_SAM"/>
    <property type="match status" value="2"/>
</dbReference>
<dbReference type="Pfam" id="PF04055">
    <property type="entry name" value="Radical_SAM"/>
    <property type="match status" value="1"/>
</dbReference>
<protein>
    <submittedName>
        <fullName evidence="7">Arylsulfatase regulator (Fe-S oxidoreductase)</fullName>
    </submittedName>
</protein>
<dbReference type="SFLD" id="SFLDG01067">
    <property type="entry name" value="SPASM/twitch_domain_containing"/>
    <property type="match status" value="2"/>
</dbReference>
<comment type="caution">
    <text evidence="7">The sequence shown here is derived from an EMBL/GenBank/DDBJ whole genome shotgun (WGS) entry which is preliminary data.</text>
</comment>
<evidence type="ECO:0000256" key="1">
    <source>
        <dbReference type="ARBA" id="ARBA00001966"/>
    </source>
</evidence>
<dbReference type="InterPro" id="IPR007197">
    <property type="entry name" value="rSAM"/>
</dbReference>
<evidence type="ECO:0000256" key="3">
    <source>
        <dbReference type="ARBA" id="ARBA00022723"/>
    </source>
</evidence>
<dbReference type="InterPro" id="IPR013785">
    <property type="entry name" value="Aldolase_TIM"/>
</dbReference>
<dbReference type="GO" id="GO:0046872">
    <property type="term" value="F:metal ion binding"/>
    <property type="evidence" value="ECO:0007669"/>
    <property type="project" value="UniProtKB-KW"/>
</dbReference>
<dbReference type="InterPro" id="IPR058240">
    <property type="entry name" value="rSAM_sf"/>
</dbReference>
<dbReference type="PANTHER" id="PTHR43273:SF8">
    <property type="entry name" value="RADICAL SAM DOMAIN PROTEIN"/>
    <property type="match status" value="1"/>
</dbReference>
<feature type="domain" description="Radical SAM core" evidence="6">
    <location>
        <begin position="8"/>
        <end position="235"/>
    </location>
</feature>
<dbReference type="Proteomes" id="UP000006272">
    <property type="component" value="Unassembled WGS sequence"/>
</dbReference>
<name>K6FQ30_9BACT</name>
<dbReference type="PROSITE" id="PS51918">
    <property type="entry name" value="RADICAL_SAM"/>
    <property type="match status" value="1"/>
</dbReference>
<dbReference type="PANTHER" id="PTHR43273">
    <property type="entry name" value="ANAEROBIC SULFATASE-MATURATING ENZYME HOMOLOG ASLB-RELATED"/>
    <property type="match status" value="1"/>
</dbReference>
<dbReference type="SFLD" id="SFLDG01072">
    <property type="entry name" value="dehydrogenase_like"/>
    <property type="match status" value="1"/>
</dbReference>
<keyword evidence="4" id="KW-0408">Iron</keyword>
<dbReference type="EMBL" id="ALAO01000058">
    <property type="protein sequence ID" value="EKO40637.1"/>
    <property type="molecule type" value="Genomic_DNA"/>
</dbReference>
<dbReference type="NCBIfam" id="TIGR04261">
    <property type="entry name" value="rSAM_GlyRichRpt"/>
    <property type="match status" value="1"/>
</dbReference>
<dbReference type="GO" id="GO:0016491">
    <property type="term" value="F:oxidoreductase activity"/>
    <property type="evidence" value="ECO:0007669"/>
    <property type="project" value="InterPro"/>
</dbReference>
<evidence type="ECO:0000259" key="6">
    <source>
        <dbReference type="PROSITE" id="PS51918"/>
    </source>
</evidence>
<keyword evidence="2" id="KW-0949">S-adenosyl-L-methionine</keyword>
<dbReference type="InterPro" id="IPR023867">
    <property type="entry name" value="Sulphatase_maturase_rSAM"/>
</dbReference>
<dbReference type="Gene3D" id="3.20.20.70">
    <property type="entry name" value="Aldolase class I"/>
    <property type="match status" value="1"/>
</dbReference>
<sequence>MPDTGPGPPTLKTALLTLQPTTACNLRCRYCYLPHDRPTTTMSVETAGRAVDNLADAGLIGSELRVSWHMGEPLLAGRLFFEQAFSSIRRRLGPDVAIHHSIQTNATLLDRDWAAFLRDHDVAVGVSLDGFAALHDANRRFASGRGSFDRVLDGIARLHDAGVAPSILCVVTAGTLDYGKELADFFYDHGLRQLSFNPEEIEGENRTTSLATDAAGKAEDFASFLHEFAQQTDSRGNGMVIRELQEIEDALDDERPRASGPCLPWHHVTVNAQGGLSTFSPELNSMTHPVYGSLILGNVHVDFVRDIRRHERFSLIWQEVRQGILNCRASCKDFMLCGGGSPSNKLAETGTFLASKTLACELATKAAAAVVRSRRRMKFK</sequence>
<proteinExistence type="predicted"/>
<keyword evidence="5" id="KW-0411">Iron-sulfur</keyword>
<evidence type="ECO:0000256" key="5">
    <source>
        <dbReference type="ARBA" id="ARBA00023014"/>
    </source>
</evidence>
<evidence type="ECO:0000256" key="4">
    <source>
        <dbReference type="ARBA" id="ARBA00023004"/>
    </source>
</evidence>
<comment type="cofactor">
    <cofactor evidence="1">
        <name>[4Fe-4S] cluster</name>
        <dbReference type="ChEBI" id="CHEBI:49883"/>
    </cofactor>
</comment>
<reference evidence="7 8" key="1">
    <citation type="submission" date="2012-07" db="EMBL/GenBank/DDBJ databases">
        <title>Draft genome sequence of Desulfovibrio magneticus str. Maddingley MBC34 obtained from a metagenomic sequence of a methanogenic enrichment isolated from coal-seam formation water in Victoria, Australia.</title>
        <authorList>
            <person name="Greenfield P."/>
            <person name="Hendry P."/>
            <person name="Li D."/>
            <person name="Rosewarne C.P."/>
            <person name="Tran-Dinh N."/>
            <person name="Elbourne L.D.H."/>
            <person name="Paulsen I.T."/>
            <person name="Midgley D.J."/>
        </authorList>
    </citation>
    <scope>NUCLEOTIDE SEQUENCE [LARGE SCALE GENOMIC DNA]</scope>
    <source>
        <strain evidence="8">Maddingley MBC34</strain>
    </source>
</reference>
<accession>K6FQ30</accession>